<reference evidence="1" key="1">
    <citation type="submission" date="2022-05" db="EMBL/GenBank/DDBJ databases">
        <title>The Musa troglodytarum L. genome provides insights into the mechanism of non-climacteric behaviour and enrichment of carotenoids.</title>
        <authorList>
            <person name="Wang J."/>
        </authorList>
    </citation>
    <scope>NUCLEOTIDE SEQUENCE</scope>
    <source>
        <tissue evidence="1">Leaf</tissue>
    </source>
</reference>
<dbReference type="Proteomes" id="UP001055439">
    <property type="component" value="Chromosome 8"/>
</dbReference>
<dbReference type="EMBL" id="CP097510">
    <property type="protein sequence ID" value="URE41303.1"/>
    <property type="molecule type" value="Genomic_DNA"/>
</dbReference>
<name>A0A9E7L0H2_9LILI</name>
<organism evidence="1 2">
    <name type="scientific">Musa troglodytarum</name>
    <name type="common">fe'i banana</name>
    <dbReference type="NCBI Taxonomy" id="320322"/>
    <lineage>
        <taxon>Eukaryota</taxon>
        <taxon>Viridiplantae</taxon>
        <taxon>Streptophyta</taxon>
        <taxon>Embryophyta</taxon>
        <taxon>Tracheophyta</taxon>
        <taxon>Spermatophyta</taxon>
        <taxon>Magnoliopsida</taxon>
        <taxon>Liliopsida</taxon>
        <taxon>Zingiberales</taxon>
        <taxon>Musaceae</taxon>
        <taxon>Musa</taxon>
    </lineage>
</organism>
<gene>
    <name evidence="1" type="ORF">MUK42_13888</name>
</gene>
<protein>
    <submittedName>
        <fullName evidence="1">Uncharacterized protein</fullName>
    </submittedName>
</protein>
<keyword evidence="2" id="KW-1185">Reference proteome</keyword>
<dbReference type="AlphaFoldDB" id="A0A9E7L0H2"/>
<evidence type="ECO:0000313" key="2">
    <source>
        <dbReference type="Proteomes" id="UP001055439"/>
    </source>
</evidence>
<sequence>MWIWSISLMTSDGLPSKVHQTARYGWYIPVQQGTDMGVQSSLTTAIQVNVGSEVAIANAIFKL</sequence>
<proteinExistence type="predicted"/>
<evidence type="ECO:0000313" key="1">
    <source>
        <dbReference type="EMBL" id="URE41303.1"/>
    </source>
</evidence>
<accession>A0A9E7L0H2</accession>